<gene>
    <name evidence="1" type="ORF">SPARVUS_LOCUS6939577</name>
</gene>
<name>A0ABN9DAN6_9NEOB</name>
<organism evidence="1 2">
    <name type="scientific">Staurois parvus</name>
    <dbReference type="NCBI Taxonomy" id="386267"/>
    <lineage>
        <taxon>Eukaryota</taxon>
        <taxon>Metazoa</taxon>
        <taxon>Chordata</taxon>
        <taxon>Craniata</taxon>
        <taxon>Vertebrata</taxon>
        <taxon>Euteleostomi</taxon>
        <taxon>Amphibia</taxon>
        <taxon>Batrachia</taxon>
        <taxon>Anura</taxon>
        <taxon>Neobatrachia</taxon>
        <taxon>Ranoidea</taxon>
        <taxon>Ranidae</taxon>
        <taxon>Staurois</taxon>
    </lineage>
</organism>
<dbReference type="Proteomes" id="UP001162483">
    <property type="component" value="Unassembled WGS sequence"/>
</dbReference>
<feature type="non-terminal residue" evidence="1">
    <location>
        <position position="45"/>
    </location>
</feature>
<sequence>MCCVCFTRETCCFVFLCCVEKYKVACPCLQNRDLVLVGNLRPGPC</sequence>
<reference evidence="1" key="1">
    <citation type="submission" date="2023-05" db="EMBL/GenBank/DDBJ databases">
        <authorList>
            <person name="Stuckert A."/>
        </authorList>
    </citation>
    <scope>NUCLEOTIDE SEQUENCE</scope>
</reference>
<proteinExistence type="predicted"/>
<protein>
    <submittedName>
        <fullName evidence="1">Uncharacterized protein</fullName>
    </submittedName>
</protein>
<accession>A0ABN9DAN6</accession>
<evidence type="ECO:0000313" key="1">
    <source>
        <dbReference type="EMBL" id="CAI9569562.1"/>
    </source>
</evidence>
<keyword evidence="2" id="KW-1185">Reference proteome</keyword>
<comment type="caution">
    <text evidence="1">The sequence shown here is derived from an EMBL/GenBank/DDBJ whole genome shotgun (WGS) entry which is preliminary data.</text>
</comment>
<dbReference type="EMBL" id="CATNWA010014248">
    <property type="protein sequence ID" value="CAI9569562.1"/>
    <property type="molecule type" value="Genomic_DNA"/>
</dbReference>
<evidence type="ECO:0000313" key="2">
    <source>
        <dbReference type="Proteomes" id="UP001162483"/>
    </source>
</evidence>